<accession>A0ACB6Q9Y4</accession>
<dbReference type="Proteomes" id="UP000799755">
    <property type="component" value="Unassembled WGS sequence"/>
</dbReference>
<sequence length="509" mass="57256">MALLRLPDELLTPIVSHAIPEGFESLCLACRRLHTFCKPFIKQHNVLRSEFRNFNYYEKFGEHSFTIRTSFELIARIAEEPVVARYIQHADFKPDLRLPIGKRLWLMEDSGYRPDTVRDLFASSRYLLGTDWQDYFTKYERDLEDNRYCQAANAFLLTLLPNVKSVVLPQLWKSDKDTEKLLEAIVDHARQPNTTSINASLSLLTTLKTSRSLVERQGLVLNKITPLLGLPRICSFHGPCSVSHGEEGLCQSLPPRVGETMEIAHLLSSNLDGPGMEHFLRCTPRLKTLVYSHSRKQVSAPWDICSLVTAIAKEAVSHLEELSITTHDFTGKIALGTATMRGFVRLQKLEIPLDLATCVIRSAAQLETKESLGTDSVADANQSHVDLLMCGLVPASVTRLFLRSDEWKGRDDDHDSVDEMGDGVPAFKGRPQQHDRTLETMFQGFAEKKDAHLPSLKEIRVSCPSIAGEAYKARCKSLLPEAEKVGVTVYLDEMRYPDVLDFAGTKQAV</sequence>
<evidence type="ECO:0000313" key="1">
    <source>
        <dbReference type="EMBL" id="KAF2463768.1"/>
    </source>
</evidence>
<organism evidence="1 2">
    <name type="scientific">Lindgomyces ingoldianus</name>
    <dbReference type="NCBI Taxonomy" id="673940"/>
    <lineage>
        <taxon>Eukaryota</taxon>
        <taxon>Fungi</taxon>
        <taxon>Dikarya</taxon>
        <taxon>Ascomycota</taxon>
        <taxon>Pezizomycotina</taxon>
        <taxon>Dothideomycetes</taxon>
        <taxon>Pleosporomycetidae</taxon>
        <taxon>Pleosporales</taxon>
        <taxon>Lindgomycetaceae</taxon>
        <taxon>Lindgomyces</taxon>
    </lineage>
</organism>
<name>A0ACB6Q9Y4_9PLEO</name>
<gene>
    <name evidence="1" type="ORF">BDR25DRAFT_347007</name>
</gene>
<comment type="caution">
    <text evidence="1">The sequence shown here is derived from an EMBL/GenBank/DDBJ whole genome shotgun (WGS) entry which is preliminary data.</text>
</comment>
<evidence type="ECO:0000313" key="2">
    <source>
        <dbReference type="Proteomes" id="UP000799755"/>
    </source>
</evidence>
<dbReference type="EMBL" id="MU003546">
    <property type="protein sequence ID" value="KAF2463768.1"/>
    <property type="molecule type" value="Genomic_DNA"/>
</dbReference>
<proteinExistence type="predicted"/>
<keyword evidence="2" id="KW-1185">Reference proteome</keyword>
<protein>
    <submittedName>
        <fullName evidence="1">Uncharacterized protein</fullName>
    </submittedName>
</protein>
<reference evidence="1" key="1">
    <citation type="journal article" date="2020" name="Stud. Mycol.">
        <title>101 Dothideomycetes genomes: a test case for predicting lifestyles and emergence of pathogens.</title>
        <authorList>
            <person name="Haridas S."/>
            <person name="Albert R."/>
            <person name="Binder M."/>
            <person name="Bloem J."/>
            <person name="Labutti K."/>
            <person name="Salamov A."/>
            <person name="Andreopoulos B."/>
            <person name="Baker S."/>
            <person name="Barry K."/>
            <person name="Bills G."/>
            <person name="Bluhm B."/>
            <person name="Cannon C."/>
            <person name="Castanera R."/>
            <person name="Culley D."/>
            <person name="Daum C."/>
            <person name="Ezra D."/>
            <person name="Gonzalez J."/>
            <person name="Henrissat B."/>
            <person name="Kuo A."/>
            <person name="Liang C."/>
            <person name="Lipzen A."/>
            <person name="Lutzoni F."/>
            <person name="Magnuson J."/>
            <person name="Mondo S."/>
            <person name="Nolan M."/>
            <person name="Ohm R."/>
            <person name="Pangilinan J."/>
            <person name="Park H.-J."/>
            <person name="Ramirez L."/>
            <person name="Alfaro M."/>
            <person name="Sun H."/>
            <person name="Tritt A."/>
            <person name="Yoshinaga Y."/>
            <person name="Zwiers L.-H."/>
            <person name="Turgeon B."/>
            <person name="Goodwin S."/>
            <person name="Spatafora J."/>
            <person name="Crous P."/>
            <person name="Grigoriev I."/>
        </authorList>
    </citation>
    <scope>NUCLEOTIDE SEQUENCE</scope>
    <source>
        <strain evidence="1">ATCC 200398</strain>
    </source>
</reference>